<dbReference type="Gene3D" id="3.40.190.10">
    <property type="entry name" value="Periplasmic binding protein-like II"/>
    <property type="match status" value="2"/>
</dbReference>
<dbReference type="CDD" id="cd13690">
    <property type="entry name" value="PBP2_GluB"/>
    <property type="match status" value="1"/>
</dbReference>
<evidence type="ECO:0000256" key="2">
    <source>
        <dbReference type="ARBA" id="ARBA00022448"/>
    </source>
</evidence>
<reference evidence="5 6" key="1">
    <citation type="submission" date="2023-08" db="EMBL/GenBank/DDBJ databases">
        <title>Nocardioides seae sp. nov., a bacterium isolated from a soil.</title>
        <authorList>
            <person name="Wang X."/>
        </authorList>
    </citation>
    <scope>NUCLEOTIDE SEQUENCE [LARGE SCALE GENOMIC DNA]</scope>
    <source>
        <strain evidence="5 6">YZH12</strain>
    </source>
</reference>
<evidence type="ECO:0000256" key="3">
    <source>
        <dbReference type="ARBA" id="ARBA00022729"/>
    </source>
</evidence>
<dbReference type="SUPFAM" id="SSF53850">
    <property type="entry name" value="Periplasmic binding protein-like II"/>
    <property type="match status" value="1"/>
</dbReference>
<dbReference type="RefSeq" id="WP_315733147.1">
    <property type="nucleotide sequence ID" value="NZ_JAVYII010000004.1"/>
</dbReference>
<feature type="domain" description="Solute-binding protein family 3/N-terminal" evidence="4">
    <location>
        <begin position="60"/>
        <end position="281"/>
    </location>
</feature>
<accession>A0ABU3PWX5</accession>
<dbReference type="InterPro" id="IPR051455">
    <property type="entry name" value="Bact_solute-bind_prot3"/>
</dbReference>
<comment type="caution">
    <text evidence="5">The sequence shown here is derived from an EMBL/GenBank/DDBJ whole genome shotgun (WGS) entry which is preliminary data.</text>
</comment>
<organism evidence="5 6">
    <name type="scientific">Nocardioides imazamoxiresistens</name>
    <dbReference type="NCBI Taxonomy" id="3231893"/>
    <lineage>
        <taxon>Bacteria</taxon>
        <taxon>Bacillati</taxon>
        <taxon>Actinomycetota</taxon>
        <taxon>Actinomycetes</taxon>
        <taxon>Propionibacteriales</taxon>
        <taxon>Nocardioidaceae</taxon>
        <taxon>Nocardioides</taxon>
    </lineage>
</organism>
<dbReference type="Proteomes" id="UP001268542">
    <property type="component" value="Unassembled WGS sequence"/>
</dbReference>
<name>A0ABU3PWX5_9ACTN</name>
<dbReference type="SMART" id="SM00062">
    <property type="entry name" value="PBPb"/>
    <property type="match status" value="1"/>
</dbReference>
<comment type="similarity">
    <text evidence="1">Belongs to the bacterial solute-binding protein 3 family.</text>
</comment>
<sequence length="295" mass="31317">MRLTRTWAALTGVVLTATLAACGNAGSDGADEDVDVDVAEDAAEQFDEGTAMRRIAEDGTIRIGVKFDQPGIGFKGATDDQPSGFDPQIGRILAASLGLENEDIEWVETISSNREPFLQEGEVDLVIASYSITDERREVVGQAGPYYVTGQQLLVPTDSDITDVADVQGQEVCSVTGSTSLDNAEAEGAVPRGFDTYSECVDQVLDGTVAAMTTDGAILLGYAAENPDELQVVGEPFSEERYGIGYSIESPEMCGWINDTLTAAFDDGTWGEAFDNTLGVSLDETPEPPTLDECA</sequence>
<keyword evidence="2" id="KW-0813">Transport</keyword>
<dbReference type="InterPro" id="IPR001638">
    <property type="entry name" value="Solute-binding_3/MltF_N"/>
</dbReference>
<dbReference type="PANTHER" id="PTHR30085:SF6">
    <property type="entry name" value="ABC TRANSPORTER GLUTAMINE-BINDING PROTEIN GLNH"/>
    <property type="match status" value="1"/>
</dbReference>
<protein>
    <submittedName>
        <fullName evidence="5">Glutamate ABC transporter substrate-binding protein</fullName>
    </submittedName>
</protein>
<dbReference type="EMBL" id="JAVYII010000004">
    <property type="protein sequence ID" value="MDT9593654.1"/>
    <property type="molecule type" value="Genomic_DNA"/>
</dbReference>
<evidence type="ECO:0000259" key="4">
    <source>
        <dbReference type="SMART" id="SM00062"/>
    </source>
</evidence>
<gene>
    <name evidence="5" type="ORF">RDV89_11290</name>
</gene>
<dbReference type="Pfam" id="PF00497">
    <property type="entry name" value="SBP_bac_3"/>
    <property type="match status" value="1"/>
</dbReference>
<evidence type="ECO:0000313" key="5">
    <source>
        <dbReference type="EMBL" id="MDT9593654.1"/>
    </source>
</evidence>
<dbReference type="PANTHER" id="PTHR30085">
    <property type="entry name" value="AMINO ACID ABC TRANSPORTER PERMEASE"/>
    <property type="match status" value="1"/>
</dbReference>
<evidence type="ECO:0000313" key="6">
    <source>
        <dbReference type="Proteomes" id="UP001268542"/>
    </source>
</evidence>
<keyword evidence="6" id="KW-1185">Reference proteome</keyword>
<dbReference type="PROSITE" id="PS51257">
    <property type="entry name" value="PROKAR_LIPOPROTEIN"/>
    <property type="match status" value="1"/>
</dbReference>
<proteinExistence type="inferred from homology"/>
<evidence type="ECO:0000256" key="1">
    <source>
        <dbReference type="ARBA" id="ARBA00010333"/>
    </source>
</evidence>
<keyword evidence="3" id="KW-0732">Signal</keyword>